<comment type="caution">
    <text evidence="1">The sequence shown here is derived from an EMBL/GenBank/DDBJ whole genome shotgun (WGS) entry which is preliminary data.</text>
</comment>
<name>A0ABU1NJF0_9BURK</name>
<dbReference type="EMBL" id="JAVDRF010000011">
    <property type="protein sequence ID" value="MDR6538574.1"/>
    <property type="molecule type" value="Genomic_DNA"/>
</dbReference>
<organism evidence="1 2">
    <name type="scientific">Variovorax soli</name>
    <dbReference type="NCBI Taxonomy" id="376815"/>
    <lineage>
        <taxon>Bacteria</taxon>
        <taxon>Pseudomonadati</taxon>
        <taxon>Pseudomonadota</taxon>
        <taxon>Betaproteobacteria</taxon>
        <taxon>Burkholderiales</taxon>
        <taxon>Comamonadaceae</taxon>
        <taxon>Variovorax</taxon>
    </lineage>
</organism>
<reference evidence="1 2" key="1">
    <citation type="submission" date="2023-07" db="EMBL/GenBank/DDBJ databases">
        <title>Sorghum-associated microbial communities from plants grown in Nebraska, USA.</title>
        <authorList>
            <person name="Schachtman D."/>
        </authorList>
    </citation>
    <scope>NUCLEOTIDE SEQUENCE [LARGE SCALE GENOMIC DNA]</scope>
    <source>
        <strain evidence="1 2">DS1781</strain>
    </source>
</reference>
<evidence type="ECO:0000313" key="1">
    <source>
        <dbReference type="EMBL" id="MDR6538574.1"/>
    </source>
</evidence>
<protein>
    <submittedName>
        <fullName evidence="1">Uncharacterized protein</fullName>
    </submittedName>
</protein>
<sequence length="65" mass="7346">MSFSRELRFLSLDESVQSLAFPCDDAGRVDLDTLNERERNAHLFARALMGHHYAFPVTGPRGARP</sequence>
<accession>A0ABU1NJF0</accession>
<gene>
    <name evidence="1" type="ORF">J2739_004367</name>
</gene>
<proteinExistence type="predicted"/>
<keyword evidence="2" id="KW-1185">Reference proteome</keyword>
<evidence type="ECO:0000313" key="2">
    <source>
        <dbReference type="Proteomes" id="UP001184230"/>
    </source>
</evidence>
<dbReference type="Proteomes" id="UP001184230">
    <property type="component" value="Unassembled WGS sequence"/>
</dbReference>